<protein>
    <submittedName>
        <fullName evidence="9">AzlC family ABC transporter permease</fullName>
    </submittedName>
</protein>
<dbReference type="AlphaFoldDB" id="A0A9E9CA52"/>
<keyword evidence="4" id="KW-1003">Cell membrane</keyword>
<evidence type="ECO:0000256" key="5">
    <source>
        <dbReference type="ARBA" id="ARBA00022692"/>
    </source>
</evidence>
<evidence type="ECO:0000256" key="7">
    <source>
        <dbReference type="ARBA" id="ARBA00023136"/>
    </source>
</evidence>
<sequence length="241" mass="25878">MYRTSSELSSPTAEFWAGCRAIFPLVVGAIPFGIIFGTLAASSGLSFAATLAMSAFVFAGSSQFIAIGLVVAGTALPLIIATTFVVNLRHLLYAISTVPYVRHLSHVWKLPLGFWLTDEAFVVAIARYSQPDQSPHKHWYHLGASLFMYLNWQLCTLAGLTIGHLIPNATQWGLDFAMSVTFIGMVIPYLMNQPMVVAVLVAGITALLAHGLPHQLGLMVATVAGIVMGALCEQWQKGGGE</sequence>
<comment type="subcellular location">
    <subcellularLocation>
        <location evidence="1">Cell membrane</location>
        <topology evidence="1">Multi-pass membrane protein</topology>
    </subcellularLocation>
</comment>
<evidence type="ECO:0000256" key="4">
    <source>
        <dbReference type="ARBA" id="ARBA00022475"/>
    </source>
</evidence>
<feature type="transmembrane region" description="Helical" evidence="8">
    <location>
        <begin position="21"/>
        <end position="41"/>
    </location>
</feature>
<keyword evidence="5 8" id="KW-0812">Transmembrane</keyword>
<organism evidence="9 10">
    <name type="scientific">Thermocoleostomius sinensis A174</name>
    <dbReference type="NCBI Taxonomy" id="2016057"/>
    <lineage>
        <taxon>Bacteria</taxon>
        <taxon>Bacillati</taxon>
        <taxon>Cyanobacteriota</taxon>
        <taxon>Cyanophyceae</taxon>
        <taxon>Oculatellales</taxon>
        <taxon>Oculatellaceae</taxon>
        <taxon>Thermocoleostomius</taxon>
    </lineage>
</organism>
<keyword evidence="3" id="KW-0813">Transport</keyword>
<dbReference type="InterPro" id="IPR011606">
    <property type="entry name" value="Brnchd-chn_aa_trnsp_permease"/>
</dbReference>
<keyword evidence="7 8" id="KW-0472">Membrane</keyword>
<feature type="transmembrane region" description="Helical" evidence="8">
    <location>
        <begin position="172"/>
        <end position="190"/>
    </location>
</feature>
<name>A0A9E9CA52_9CYAN</name>
<dbReference type="PANTHER" id="PTHR34979:SF1">
    <property type="entry name" value="INNER MEMBRANE PROTEIN YGAZ"/>
    <property type="match status" value="1"/>
</dbReference>
<reference evidence="9" key="1">
    <citation type="submission" date="2022-12" db="EMBL/GenBank/DDBJ databases">
        <title>Polyphasic identification of a Novel Hot-Spring Cyanobacterium Ocullathermofonsia sinensis gen nov. sp. nov. and Genomic Insights on its Adaptations to the Thermal Habitat.</title>
        <authorList>
            <person name="Daroch M."/>
            <person name="Tang J."/>
            <person name="Jiang Y."/>
        </authorList>
    </citation>
    <scope>NUCLEOTIDE SEQUENCE</scope>
    <source>
        <strain evidence="9">PKUAC-SCTA174</strain>
    </source>
</reference>
<dbReference type="Proteomes" id="UP001163152">
    <property type="component" value="Chromosome"/>
</dbReference>
<evidence type="ECO:0000313" key="9">
    <source>
        <dbReference type="EMBL" id="WAL60512.1"/>
    </source>
</evidence>
<gene>
    <name evidence="9" type="ORF">OXH18_00520</name>
</gene>
<proteinExistence type="inferred from homology"/>
<comment type="similarity">
    <text evidence="2">Belongs to the AzlC family.</text>
</comment>
<keyword evidence="10" id="KW-1185">Reference proteome</keyword>
<dbReference type="Pfam" id="PF03591">
    <property type="entry name" value="AzlC"/>
    <property type="match status" value="1"/>
</dbReference>
<dbReference type="GO" id="GO:1903785">
    <property type="term" value="P:L-valine transmembrane transport"/>
    <property type="evidence" value="ECO:0007669"/>
    <property type="project" value="TreeGrafter"/>
</dbReference>
<evidence type="ECO:0000256" key="8">
    <source>
        <dbReference type="SAM" id="Phobius"/>
    </source>
</evidence>
<accession>A0A9E9CA52</accession>
<evidence type="ECO:0000313" key="10">
    <source>
        <dbReference type="Proteomes" id="UP001163152"/>
    </source>
</evidence>
<dbReference type="KEGG" id="tsin:OXH18_00520"/>
<keyword evidence="6 8" id="KW-1133">Transmembrane helix</keyword>
<feature type="transmembrane region" description="Helical" evidence="8">
    <location>
        <begin position="146"/>
        <end position="166"/>
    </location>
</feature>
<feature type="transmembrane region" description="Helical" evidence="8">
    <location>
        <begin position="195"/>
        <end position="212"/>
    </location>
</feature>
<dbReference type="EMBL" id="CP113797">
    <property type="protein sequence ID" value="WAL60512.1"/>
    <property type="molecule type" value="Genomic_DNA"/>
</dbReference>
<evidence type="ECO:0000256" key="1">
    <source>
        <dbReference type="ARBA" id="ARBA00004651"/>
    </source>
</evidence>
<evidence type="ECO:0000256" key="6">
    <source>
        <dbReference type="ARBA" id="ARBA00022989"/>
    </source>
</evidence>
<dbReference type="GO" id="GO:0005886">
    <property type="term" value="C:plasma membrane"/>
    <property type="evidence" value="ECO:0007669"/>
    <property type="project" value="UniProtKB-SubCell"/>
</dbReference>
<dbReference type="PANTHER" id="PTHR34979">
    <property type="entry name" value="INNER MEMBRANE PROTEIN YGAZ"/>
    <property type="match status" value="1"/>
</dbReference>
<dbReference type="RefSeq" id="WP_268610434.1">
    <property type="nucleotide sequence ID" value="NZ_CP113797.1"/>
</dbReference>
<evidence type="ECO:0000256" key="3">
    <source>
        <dbReference type="ARBA" id="ARBA00022448"/>
    </source>
</evidence>
<evidence type="ECO:0000256" key="2">
    <source>
        <dbReference type="ARBA" id="ARBA00010735"/>
    </source>
</evidence>